<keyword evidence="1" id="KW-0812">Transmembrane</keyword>
<name>Q1N513_9GAMM</name>
<dbReference type="AlphaFoldDB" id="Q1N513"/>
<dbReference type="Gene3D" id="3.40.50.300">
    <property type="entry name" value="P-loop containing nucleotide triphosphate hydrolases"/>
    <property type="match status" value="1"/>
</dbReference>
<organism evidence="3 4">
    <name type="scientific">Bermanella marisrubri</name>
    <dbReference type="NCBI Taxonomy" id="207949"/>
    <lineage>
        <taxon>Bacteria</taxon>
        <taxon>Pseudomonadati</taxon>
        <taxon>Pseudomonadota</taxon>
        <taxon>Gammaproteobacteria</taxon>
        <taxon>Oceanospirillales</taxon>
        <taxon>Oceanospirillaceae</taxon>
        <taxon>Bermanella</taxon>
    </lineage>
</organism>
<reference evidence="3 4" key="1">
    <citation type="submission" date="2006-03" db="EMBL/GenBank/DDBJ databases">
        <authorList>
            <person name="Pinhassi J."/>
            <person name="Pedros-Alio C."/>
            <person name="Ferriera S."/>
            <person name="Johnson J."/>
            <person name="Kravitz S."/>
            <person name="Halpern A."/>
            <person name="Remington K."/>
            <person name="Beeson K."/>
            <person name="Tran B."/>
            <person name="Rogers Y.-H."/>
            <person name="Friedman R."/>
            <person name="Venter J.C."/>
        </authorList>
    </citation>
    <scope>NUCLEOTIDE SEQUENCE [LARGE SCALE GENOMIC DNA]</scope>
    <source>
        <strain evidence="3 4">RED65</strain>
    </source>
</reference>
<dbReference type="InterPro" id="IPR027417">
    <property type="entry name" value="P-loop_NTPase"/>
</dbReference>
<keyword evidence="4" id="KW-1185">Reference proteome</keyword>
<dbReference type="EMBL" id="AAQH01000002">
    <property type="protein sequence ID" value="EAT13265.1"/>
    <property type="molecule type" value="Genomic_DNA"/>
</dbReference>
<keyword evidence="1" id="KW-0472">Membrane</keyword>
<sequence>MKTFLRILVWILVALLVSAVVLSINYLLEQPLETGLTALAVIFGLYFAFIIIRKIFVRLRAKAQVKGLLNIGAGDEFDDDLGMSTSELNRSLKQRWNGTIKALKKSQLKYQGDPLYALPWYMVFGRPTSGKSTSLRNAKLLLPSIDLSEHKDGSTLNLEWWLYEEGIVIDTAGRYAVPDKMERDRKEWNTLLGMLSKHRQKEPLNGLVLAVAANRLLDCSEEEILEEGRQVRNSINHLMDKLEVKVPVYLMVTKADLIPGFEEWASYLPDALKTQAMGYLNDATTSDVDAIIDTALDNVLDRLKEIRLLMMEQTDNPDESLLTLPKSMEAVRDGLHTFIRTALKGNAYQEAPHFRGLYFSSSVQEQDGEKVKNGLFLHDFFTKILPSDRGSLVSLPSALRIKSAMRKYALGISGALTFSAMVGLSALYDSDQSVLKEIQTNYGDSQISLSDEQPENDKLLNAYRLKNLIDAMTAYKDQESLPWGLVQGQANQVAKLKSQYLEFVRNELIKPFDGSLKTTIDNLKTGETSALAGGLVRRINVIQTRLLPNEDIPVRPIGSDYLTVQSENVDPESSDLYSEIYLAYVNWSQSLVELTEEKKALQSALLYLVKQNHGDYNWIVEWANSQDFDGFRLKDFWGGSYKVVNPPSVDAAFTLEGHAFIDDFMNEFERANSEDKKLSEIRVDFAQYYERQYIEAWMNFAQRFDEGKIQQRDRKEWQQLLDRMATPDNPYFTLLGTLKDQLAPFADADFNSKQQISFFAEVQGYSITDGRKGKGNSKLIKKALGKFGKVGKAAKKAMKIHKKATKGRGGEQLDSALEDAVVAVDAYKQALAEIAFKSDSRTQSLSSVTTLFQSPDAPESGNGSVANAWIAIKELQALIGKPVSTSKVFWHLFTGPMSAIYDYMQNESSCELQDRWENDVLATLEGVSSNQMGTLLVGEGGVLWNYLDTQISPFIEKKYKRGIVRANVKQRSIGLTENLMNVLNQAEAGKFIVGNSFDVKVNALPTGANPGARIQPYATFLDLYCSDGTQTLANYNYPTQHTFKWSLENCGDTTLRIEIGQLTLLKNYTGVKGFSKFLQEFQDGRHIFAAKDFPNQTAQLENSGVNYIDVNFEIRGQRPVVQMLDSVPLQLPEVAAHCW</sequence>
<dbReference type="InterPro" id="IPR025743">
    <property type="entry name" value="TssM1_N"/>
</dbReference>
<dbReference type="RefSeq" id="WP_007017649.1">
    <property type="nucleotide sequence ID" value="NZ_CH724114.1"/>
</dbReference>
<dbReference type="Pfam" id="PF14331">
    <property type="entry name" value="IcmF-related_N"/>
    <property type="match status" value="1"/>
</dbReference>
<evidence type="ECO:0000256" key="1">
    <source>
        <dbReference type="SAM" id="Phobius"/>
    </source>
</evidence>
<dbReference type="SUPFAM" id="SSF52540">
    <property type="entry name" value="P-loop containing nucleoside triphosphate hydrolases"/>
    <property type="match status" value="1"/>
</dbReference>
<dbReference type="STRING" id="207949.RED65_00855"/>
<dbReference type="PANTHER" id="PTHR36153:SF1">
    <property type="entry name" value="TYPE VI SECRETION SYSTEM COMPONENT TSSM1"/>
    <property type="match status" value="1"/>
</dbReference>
<dbReference type="CDD" id="cd00882">
    <property type="entry name" value="Ras_like_GTPase"/>
    <property type="match status" value="1"/>
</dbReference>
<evidence type="ECO:0000313" key="4">
    <source>
        <dbReference type="Proteomes" id="UP000004263"/>
    </source>
</evidence>
<keyword evidence="1" id="KW-1133">Transmembrane helix</keyword>
<evidence type="ECO:0000259" key="2">
    <source>
        <dbReference type="Pfam" id="PF14331"/>
    </source>
</evidence>
<protein>
    <recommendedName>
        <fullName evidence="2">Type VI secretion system component TssM1 N-terminal domain-containing protein</fullName>
    </recommendedName>
</protein>
<feature type="transmembrane region" description="Helical" evidence="1">
    <location>
        <begin position="7"/>
        <end position="28"/>
    </location>
</feature>
<dbReference type="Proteomes" id="UP000004263">
    <property type="component" value="Unassembled WGS sequence"/>
</dbReference>
<dbReference type="OrthoDB" id="9758229at2"/>
<dbReference type="InterPro" id="IPR053156">
    <property type="entry name" value="T6SS_TssM-like"/>
</dbReference>
<evidence type="ECO:0000313" key="3">
    <source>
        <dbReference type="EMBL" id="EAT13265.1"/>
    </source>
</evidence>
<dbReference type="PANTHER" id="PTHR36153">
    <property type="entry name" value="INNER MEMBRANE PROTEIN-RELATED"/>
    <property type="match status" value="1"/>
</dbReference>
<proteinExistence type="predicted"/>
<feature type="domain" description="Type VI secretion system component TssM1 N-terminal" evidence="2">
    <location>
        <begin position="182"/>
        <end position="406"/>
    </location>
</feature>
<feature type="transmembrane region" description="Helical" evidence="1">
    <location>
        <begin position="408"/>
        <end position="428"/>
    </location>
</feature>
<dbReference type="HOGENOM" id="CLU_004067_0_0_6"/>
<gene>
    <name evidence="3" type="ORF">RED65_00855</name>
</gene>
<accession>Q1N513</accession>
<comment type="caution">
    <text evidence="3">The sequence shown here is derived from an EMBL/GenBank/DDBJ whole genome shotgun (WGS) entry which is preliminary data.</text>
</comment>
<feature type="transmembrane region" description="Helical" evidence="1">
    <location>
        <begin position="34"/>
        <end position="52"/>
    </location>
</feature>